<keyword evidence="4" id="KW-1185">Reference proteome</keyword>
<accession>A0A160FS74</accession>
<dbReference type="InterPro" id="IPR002347">
    <property type="entry name" value="SDR_fam"/>
</dbReference>
<dbReference type="SMART" id="SM00822">
    <property type="entry name" value="PKS_KR"/>
    <property type="match status" value="1"/>
</dbReference>
<dbReference type="FunFam" id="3.40.50.720:FF:000084">
    <property type="entry name" value="Short-chain dehydrogenase reductase"/>
    <property type="match status" value="1"/>
</dbReference>
<feature type="domain" description="Ketoreductase" evidence="2">
    <location>
        <begin position="11"/>
        <end position="190"/>
    </location>
</feature>
<evidence type="ECO:0000259" key="2">
    <source>
        <dbReference type="SMART" id="SM00822"/>
    </source>
</evidence>
<proteinExistence type="inferred from homology"/>
<dbReference type="Pfam" id="PF13561">
    <property type="entry name" value="adh_short_C2"/>
    <property type="match status" value="1"/>
</dbReference>
<dbReference type="CDD" id="cd05233">
    <property type="entry name" value="SDR_c"/>
    <property type="match status" value="1"/>
</dbReference>
<dbReference type="InterPro" id="IPR057326">
    <property type="entry name" value="KR_dom"/>
</dbReference>
<dbReference type="STRING" id="1804984.AYM40_26750"/>
<dbReference type="EMBL" id="CP014579">
    <property type="protein sequence ID" value="ANB75899.1"/>
    <property type="molecule type" value="Genomic_DNA"/>
</dbReference>
<name>A0A160FS74_9BURK</name>
<dbReference type="InterPro" id="IPR020904">
    <property type="entry name" value="Sc_DH/Rdtase_CS"/>
</dbReference>
<evidence type="ECO:0000256" key="1">
    <source>
        <dbReference type="ARBA" id="ARBA00006484"/>
    </source>
</evidence>
<dbReference type="SUPFAM" id="SSF51735">
    <property type="entry name" value="NAD(P)-binding Rossmann-fold domains"/>
    <property type="match status" value="1"/>
</dbReference>
<dbReference type="Proteomes" id="UP000076852">
    <property type="component" value="Chromosome 2"/>
</dbReference>
<dbReference type="InterPro" id="IPR036291">
    <property type="entry name" value="NAD(P)-bd_dom_sf"/>
</dbReference>
<comment type="similarity">
    <text evidence="1">Belongs to the short-chain dehydrogenases/reductases (SDR) family.</text>
</comment>
<reference evidence="3 4" key="1">
    <citation type="journal article" date="2016" name="Gene">
        <title>PacBio SMRT assembly of a complex multi-replicon genome reveals chlorocatechol degradative operon in a region of genome plasticity.</title>
        <authorList>
            <person name="Ricker N."/>
            <person name="Shen S.Y."/>
            <person name="Goordial J."/>
            <person name="Jin S."/>
            <person name="Fulthorpe R.R."/>
        </authorList>
    </citation>
    <scope>NUCLEOTIDE SEQUENCE [LARGE SCALE GENOMIC DNA]</scope>
    <source>
        <strain evidence="3 4">OLGA172</strain>
    </source>
</reference>
<dbReference type="AlphaFoldDB" id="A0A160FS74"/>
<dbReference type="PANTHER" id="PTHR43943:SF2">
    <property type="entry name" value="DEHYDROGENASE_REDUCTASE 4"/>
    <property type="match status" value="1"/>
</dbReference>
<dbReference type="OrthoDB" id="9803333at2"/>
<organism evidence="3 4">
    <name type="scientific">Paraburkholderia phytofirmans OLGA172</name>
    <dbReference type="NCBI Taxonomy" id="1417228"/>
    <lineage>
        <taxon>Bacteria</taxon>
        <taxon>Pseudomonadati</taxon>
        <taxon>Pseudomonadota</taxon>
        <taxon>Betaproteobacteria</taxon>
        <taxon>Burkholderiales</taxon>
        <taxon>Burkholderiaceae</taxon>
        <taxon>Paraburkholderia</taxon>
    </lineage>
</organism>
<evidence type="ECO:0000313" key="3">
    <source>
        <dbReference type="EMBL" id="ANB75899.1"/>
    </source>
</evidence>
<dbReference type="PANTHER" id="PTHR43943">
    <property type="entry name" value="DEHYDROGENASE/REDUCTASE (SDR FAMILY) MEMBER 4"/>
    <property type="match status" value="1"/>
</dbReference>
<evidence type="ECO:0000313" key="4">
    <source>
        <dbReference type="Proteomes" id="UP000076852"/>
    </source>
</evidence>
<dbReference type="Gene3D" id="3.40.50.720">
    <property type="entry name" value="NAD(P)-binding Rossmann-like Domain"/>
    <property type="match status" value="1"/>
</dbReference>
<dbReference type="PROSITE" id="PS00061">
    <property type="entry name" value="ADH_SHORT"/>
    <property type="match status" value="1"/>
</dbReference>
<dbReference type="KEGG" id="buz:AYM40_26750"/>
<sequence>MAFKGFDLTGKVAAITGSTSGIGLEIARGLAQSGAKIVVSSNDKDDTLGAVDRLKAEGFDVKGVTCDITKLSDAEGFFESATSAFGKVDILSLQAAGPAPQGSTADVTTDDIDRLFSEVRNNVVLVRKFLPSMAERKYGSIILMSSISSLRANPVLGAYGAGKAALTSFIRSIAAEWGAHNIRANAIAPAMVRTGFSKALWNDPQTESRIAARAPLNRIAEPLDLAGLAILLASPAGEYITGQAILVDGGRTIL</sequence>
<gene>
    <name evidence="3" type="ORF">AYM40_26750</name>
</gene>
<protein>
    <recommendedName>
        <fullName evidence="2">Ketoreductase domain-containing protein</fullName>
    </recommendedName>
</protein>
<dbReference type="PRINTS" id="PR00081">
    <property type="entry name" value="GDHRDH"/>
</dbReference>